<name>A0ABY3U1U1_9MYCO</name>
<dbReference type="GO" id="GO:0004386">
    <property type="term" value="F:helicase activity"/>
    <property type="evidence" value="ECO:0007669"/>
    <property type="project" value="UniProtKB-KW"/>
</dbReference>
<keyword evidence="2" id="KW-0547">Nucleotide-binding</keyword>
<reference evidence="2" key="1">
    <citation type="submission" date="2022-08" db="EMBL/GenBank/DDBJ databases">
        <title>Complete genome sequence of 14 non-tuberculosis mycobacteria type-strains.</title>
        <authorList>
            <person name="Igarashi Y."/>
            <person name="Osugi A."/>
            <person name="Mitarai S."/>
        </authorList>
    </citation>
    <scope>NUCLEOTIDE SEQUENCE</scope>
    <source>
        <strain evidence="2">DSM 45575</strain>
    </source>
</reference>
<keyword evidence="3" id="KW-1185">Reference proteome</keyword>
<feature type="region of interest" description="Disordered" evidence="1">
    <location>
        <begin position="338"/>
        <end position="385"/>
    </location>
</feature>
<keyword evidence="2" id="KW-0378">Hydrolase</keyword>
<accession>A0ABY3U1U1</accession>
<organism evidence="2 3">
    <name type="scientific">Mycolicibacillus parakoreensis</name>
    <dbReference type="NCBI Taxonomy" id="1069221"/>
    <lineage>
        <taxon>Bacteria</taxon>
        <taxon>Bacillati</taxon>
        <taxon>Actinomycetota</taxon>
        <taxon>Actinomycetes</taxon>
        <taxon>Mycobacteriales</taxon>
        <taxon>Mycobacteriaceae</taxon>
        <taxon>Mycolicibacillus</taxon>
    </lineage>
</organism>
<keyword evidence="2" id="KW-0347">Helicase</keyword>
<evidence type="ECO:0000313" key="2">
    <source>
        <dbReference type="EMBL" id="ULN51522.1"/>
    </source>
</evidence>
<dbReference type="RefSeq" id="WP_240169805.1">
    <property type="nucleotide sequence ID" value="NZ_CP092365.1"/>
</dbReference>
<dbReference type="Pfam" id="PF13481">
    <property type="entry name" value="AAA_25"/>
    <property type="match status" value="1"/>
</dbReference>
<dbReference type="Gene3D" id="3.40.50.300">
    <property type="entry name" value="P-loop containing nucleotide triphosphate hydrolases"/>
    <property type="match status" value="1"/>
</dbReference>
<dbReference type="InterPro" id="IPR027417">
    <property type="entry name" value="P-loop_NTPase"/>
</dbReference>
<protein>
    <submittedName>
        <fullName evidence="2">Helicase RepA family protein</fullName>
    </submittedName>
</protein>
<evidence type="ECO:0000313" key="3">
    <source>
        <dbReference type="Proteomes" id="UP001055200"/>
    </source>
</evidence>
<gene>
    <name evidence="2" type="ORF">MIU77_11450</name>
</gene>
<proteinExistence type="predicted"/>
<dbReference type="SUPFAM" id="SSF52540">
    <property type="entry name" value="P-loop containing nucleoside triphosphate hydrolases"/>
    <property type="match status" value="1"/>
</dbReference>
<dbReference type="EMBL" id="CP092365">
    <property type="protein sequence ID" value="ULN51522.1"/>
    <property type="molecule type" value="Genomic_DNA"/>
</dbReference>
<feature type="compositionally biased region" description="Low complexity" evidence="1">
    <location>
        <begin position="339"/>
        <end position="385"/>
    </location>
</feature>
<evidence type="ECO:0000256" key="1">
    <source>
        <dbReference type="SAM" id="MobiDB-lite"/>
    </source>
</evidence>
<dbReference type="Proteomes" id="UP001055200">
    <property type="component" value="Chromosome"/>
</dbReference>
<keyword evidence="2" id="KW-0067">ATP-binding</keyword>
<sequence length="385" mass="41453">MTEDIAAEASLLDRMVNGAWLDEQVFPPLEWTVEGVLPEGFGLLVAPPKAGKSWMAAGIGLACASGGYALGKIPVKRRPVLYLALEDGHRRLQDRFRRLMDNEPIPAGINIITRAKPLEITGIISEFLELHRGEKPLIILDTLGKVKPPRPPGADPYQHDYGVGSGLKDLIDTEPGGSLLVVHHARKAESADFIDAVSGTHGIAGAADFIIVINRRRHEDTALLAVTGRDVTEGEYALTSTAGSWVLDGSGLGDASAAARKRREEGRLGDRSGEALEFVNSRPLGTRAKDLAGHLGIDDNMAGNYLRRLHESERIAKRTRGVYTPLLVEVVEVVETDETTGQGVEQQDLLSTTSTTVVETGEQPPTSENTTSTTSTTNSEQEGQE</sequence>